<dbReference type="Pfam" id="PF03471">
    <property type="entry name" value="CorC_HlyC"/>
    <property type="match status" value="1"/>
</dbReference>
<dbReference type="InterPro" id="IPR051676">
    <property type="entry name" value="UPF0053_domain"/>
</dbReference>
<organism evidence="14 15">
    <name type="scientific">Vagococcus allomyrinae</name>
    <dbReference type="NCBI Taxonomy" id="2794353"/>
    <lineage>
        <taxon>Bacteria</taxon>
        <taxon>Bacillati</taxon>
        <taxon>Bacillota</taxon>
        <taxon>Bacilli</taxon>
        <taxon>Lactobacillales</taxon>
        <taxon>Enterococcaceae</taxon>
        <taxon>Vagococcus</taxon>
    </lineage>
</organism>
<reference evidence="14" key="1">
    <citation type="submission" date="2020-12" db="EMBL/GenBank/DDBJ databases">
        <title>Vagococcus allomyrinae sp. nov. and Enterococcus lavae sp. nov., isolated from the larvae of Allomyrina dichotoma.</title>
        <authorList>
            <person name="Lee S.D."/>
        </authorList>
    </citation>
    <scope>NUCLEOTIDE SEQUENCE</scope>
    <source>
        <strain evidence="14">BWB3-3</strain>
    </source>
</reference>
<evidence type="ECO:0000256" key="5">
    <source>
        <dbReference type="ARBA" id="ARBA00022737"/>
    </source>
</evidence>
<proteinExistence type="inferred from homology"/>
<feature type="transmembrane region" description="Helical" evidence="11">
    <location>
        <begin position="96"/>
        <end position="121"/>
    </location>
</feature>
<feature type="transmembrane region" description="Helical" evidence="11">
    <location>
        <begin position="133"/>
        <end position="155"/>
    </location>
</feature>
<evidence type="ECO:0000259" key="12">
    <source>
        <dbReference type="PROSITE" id="PS51371"/>
    </source>
</evidence>
<evidence type="ECO:0000256" key="6">
    <source>
        <dbReference type="ARBA" id="ARBA00022989"/>
    </source>
</evidence>
<evidence type="ECO:0000313" key="15">
    <source>
        <dbReference type="Proteomes" id="UP000674938"/>
    </source>
</evidence>
<keyword evidence="15" id="KW-1185">Reference proteome</keyword>
<evidence type="ECO:0000256" key="8">
    <source>
        <dbReference type="ARBA" id="ARBA00023136"/>
    </source>
</evidence>
<dbReference type="EMBL" id="JAEEGA010000003">
    <property type="protein sequence ID" value="MBP1040488.1"/>
    <property type="molecule type" value="Genomic_DNA"/>
</dbReference>
<dbReference type="InterPro" id="IPR000644">
    <property type="entry name" value="CBS_dom"/>
</dbReference>
<dbReference type="InterPro" id="IPR044751">
    <property type="entry name" value="Ion_transp-like_CBS"/>
</dbReference>
<evidence type="ECO:0000256" key="3">
    <source>
        <dbReference type="ARBA" id="ARBA00022475"/>
    </source>
</evidence>
<feature type="domain" description="CBS" evidence="12">
    <location>
        <begin position="218"/>
        <end position="279"/>
    </location>
</feature>
<dbReference type="Gene3D" id="3.10.580.10">
    <property type="entry name" value="CBS-domain"/>
    <property type="match status" value="1"/>
</dbReference>
<feature type="transmembrane region" description="Helical" evidence="11">
    <location>
        <begin position="6"/>
        <end position="26"/>
    </location>
</feature>
<comment type="similarity">
    <text evidence="2">Belongs to the UPF0053 family.</text>
</comment>
<dbReference type="GO" id="GO:0005886">
    <property type="term" value="C:plasma membrane"/>
    <property type="evidence" value="ECO:0007669"/>
    <property type="project" value="UniProtKB-SubCell"/>
</dbReference>
<name>A0A940PAJ7_9ENTE</name>
<evidence type="ECO:0000313" key="14">
    <source>
        <dbReference type="EMBL" id="MBP1040488.1"/>
    </source>
</evidence>
<dbReference type="Pfam" id="PF00571">
    <property type="entry name" value="CBS"/>
    <property type="match status" value="2"/>
</dbReference>
<evidence type="ECO:0000256" key="7">
    <source>
        <dbReference type="ARBA" id="ARBA00023122"/>
    </source>
</evidence>
<dbReference type="CDD" id="cd04590">
    <property type="entry name" value="CBS_pair_CorC_HlyC_assoc"/>
    <property type="match status" value="1"/>
</dbReference>
<gene>
    <name evidence="14" type="ORF">I6N95_05690</name>
</gene>
<sequence length="434" mass="48491">MAGKLLILVVMIMLTAFFVAAEFGLVKIRKSRLEGLAQSGDKKAQLGLEIVGHLDEYLSACQLGITLTSLAIGWLGEGTVRELLHPLLGFLPIPTAVLQVISLVISFLLITFVHVVIGELIPKSLSITKTEPVVLWVVTPLHYFYKATYPFIWLLNSSATGIGKLFGLKLGEGEETHSEEELLLIANESLKHGEINKDEFDFLNNVFDFDELLAKEIMVTRLDMEAIPEEYTIAEALSFTIETGHSRFPVIRKTKDDIVGYITLQDLVKAYLANSEAAIVTLVNEPIIVFETIPVKTLLAEMQSSHKHFAILVDEYGGTSGMVTIEDILEEIVGDIQDEQDREEENIRPLTEQEFMVNGKTPLTEIEDFFHVDFPAEIESISLSGVITDTYKQAVRVGFRCVHEGLEMEVVEMDKVNITKIKIKDRKRVKAVAE</sequence>
<dbReference type="InterPro" id="IPR005170">
    <property type="entry name" value="Transptr-assoc_dom"/>
</dbReference>
<keyword evidence="6 10" id="KW-1133">Transmembrane helix</keyword>
<dbReference type="Proteomes" id="UP000674938">
    <property type="component" value="Unassembled WGS sequence"/>
</dbReference>
<dbReference type="GO" id="GO:0050660">
    <property type="term" value="F:flavin adenine dinucleotide binding"/>
    <property type="evidence" value="ECO:0007669"/>
    <property type="project" value="InterPro"/>
</dbReference>
<dbReference type="PANTHER" id="PTHR43099:SF2">
    <property type="entry name" value="UPF0053 PROTEIN YRKA"/>
    <property type="match status" value="1"/>
</dbReference>
<feature type="domain" description="CBS" evidence="12">
    <location>
        <begin position="282"/>
        <end position="339"/>
    </location>
</feature>
<keyword evidence="4 10" id="KW-0812">Transmembrane</keyword>
<dbReference type="Pfam" id="PF01595">
    <property type="entry name" value="CNNM"/>
    <property type="match status" value="1"/>
</dbReference>
<dbReference type="AlphaFoldDB" id="A0A940PAJ7"/>
<comment type="caution">
    <text evidence="14">The sequence shown here is derived from an EMBL/GenBank/DDBJ whole genome shotgun (WGS) entry which is preliminary data.</text>
</comment>
<dbReference type="InterPro" id="IPR016169">
    <property type="entry name" value="FAD-bd_PCMH_sub2"/>
</dbReference>
<protein>
    <submittedName>
        <fullName evidence="14">HlyC/CorC family transporter</fullName>
    </submittedName>
</protein>
<dbReference type="SMART" id="SM00116">
    <property type="entry name" value="CBS"/>
    <property type="match status" value="2"/>
</dbReference>
<evidence type="ECO:0000256" key="10">
    <source>
        <dbReference type="PROSITE-ProRule" id="PRU01193"/>
    </source>
</evidence>
<dbReference type="FunFam" id="3.10.580.10:FF:000002">
    <property type="entry name" value="Magnesium/cobalt efflux protein CorC"/>
    <property type="match status" value="1"/>
</dbReference>
<dbReference type="InterPro" id="IPR046342">
    <property type="entry name" value="CBS_dom_sf"/>
</dbReference>
<evidence type="ECO:0000256" key="2">
    <source>
        <dbReference type="ARBA" id="ARBA00006337"/>
    </source>
</evidence>
<evidence type="ECO:0000259" key="13">
    <source>
        <dbReference type="PROSITE" id="PS51846"/>
    </source>
</evidence>
<dbReference type="PROSITE" id="PS51846">
    <property type="entry name" value="CNNM"/>
    <property type="match status" value="1"/>
</dbReference>
<evidence type="ECO:0000256" key="4">
    <source>
        <dbReference type="ARBA" id="ARBA00022692"/>
    </source>
</evidence>
<dbReference type="InterPro" id="IPR036318">
    <property type="entry name" value="FAD-bd_PCMH-like_sf"/>
</dbReference>
<dbReference type="Gene3D" id="3.30.465.10">
    <property type="match status" value="1"/>
</dbReference>
<accession>A0A940PAJ7</accession>
<dbReference type="SMART" id="SM01091">
    <property type="entry name" value="CorC_HlyC"/>
    <property type="match status" value="1"/>
</dbReference>
<keyword evidence="7 9" id="KW-0129">CBS domain</keyword>
<comment type="subcellular location">
    <subcellularLocation>
        <location evidence="1">Cell membrane</location>
        <topology evidence="1">Multi-pass membrane protein</topology>
    </subcellularLocation>
</comment>
<feature type="domain" description="CNNM transmembrane" evidence="13">
    <location>
        <begin position="1"/>
        <end position="199"/>
    </location>
</feature>
<evidence type="ECO:0000256" key="9">
    <source>
        <dbReference type="PROSITE-ProRule" id="PRU00703"/>
    </source>
</evidence>
<keyword evidence="5" id="KW-0677">Repeat</keyword>
<dbReference type="InterPro" id="IPR002550">
    <property type="entry name" value="CNNM"/>
</dbReference>
<evidence type="ECO:0000256" key="1">
    <source>
        <dbReference type="ARBA" id="ARBA00004651"/>
    </source>
</evidence>
<dbReference type="PROSITE" id="PS51371">
    <property type="entry name" value="CBS"/>
    <property type="match status" value="2"/>
</dbReference>
<keyword evidence="8 10" id="KW-0472">Membrane</keyword>
<dbReference type="SUPFAM" id="SSF54631">
    <property type="entry name" value="CBS-domain pair"/>
    <property type="match status" value="1"/>
</dbReference>
<keyword evidence="3" id="KW-1003">Cell membrane</keyword>
<dbReference type="PANTHER" id="PTHR43099">
    <property type="entry name" value="UPF0053 PROTEIN YRKA"/>
    <property type="match status" value="1"/>
</dbReference>
<evidence type="ECO:0000256" key="11">
    <source>
        <dbReference type="SAM" id="Phobius"/>
    </source>
</evidence>
<dbReference type="SUPFAM" id="SSF56176">
    <property type="entry name" value="FAD-binding/transporter-associated domain-like"/>
    <property type="match status" value="1"/>
</dbReference>